<dbReference type="RefSeq" id="XP_025529894.1">
    <property type="nucleotide sequence ID" value="XM_025667196.1"/>
</dbReference>
<evidence type="ECO:0000313" key="1">
    <source>
        <dbReference type="EMBL" id="RAH84000.1"/>
    </source>
</evidence>
<organism evidence="1 2">
    <name type="scientific">Aspergillus japonicus CBS 114.51</name>
    <dbReference type="NCBI Taxonomy" id="1448312"/>
    <lineage>
        <taxon>Eukaryota</taxon>
        <taxon>Fungi</taxon>
        <taxon>Dikarya</taxon>
        <taxon>Ascomycota</taxon>
        <taxon>Pezizomycotina</taxon>
        <taxon>Eurotiomycetes</taxon>
        <taxon>Eurotiomycetidae</taxon>
        <taxon>Eurotiales</taxon>
        <taxon>Aspergillaceae</taxon>
        <taxon>Aspergillus</taxon>
        <taxon>Aspergillus subgen. Circumdati</taxon>
    </lineage>
</organism>
<dbReference type="Proteomes" id="UP000249497">
    <property type="component" value="Unassembled WGS sequence"/>
</dbReference>
<keyword evidence="2" id="KW-1185">Reference proteome</keyword>
<dbReference type="GeneID" id="37170888"/>
<protein>
    <submittedName>
        <fullName evidence="1">Uncharacterized protein</fullName>
    </submittedName>
</protein>
<sequence length="201" mass="23395">MSRSLSMRLLLPLLPLPLPPVLRPAKRPPLLRLQLPPLLRKCTSTIVHSQSLGAIPILSFCIRASRHWSQFFFIPRFFLCIYCGLPSLQLLVPTGFNLRYVYDEQQKFHEVLVFLTAWVLNTLLRDLWMASIVHLGYLSHLHKSDAARKKETRPRRGDGLIERRTNKWWTEASAFACMGTGFKEVWLELCMGVYLLKMCEW</sequence>
<gene>
    <name evidence="1" type="ORF">BO86DRAFT_25744</name>
</gene>
<name>A0A8T8X7N9_ASPJA</name>
<evidence type="ECO:0000313" key="2">
    <source>
        <dbReference type="Proteomes" id="UP000249497"/>
    </source>
</evidence>
<reference evidence="1 2" key="1">
    <citation type="submission" date="2018-02" db="EMBL/GenBank/DDBJ databases">
        <title>The genomes of Aspergillus section Nigri reveals drivers in fungal speciation.</title>
        <authorList>
            <consortium name="DOE Joint Genome Institute"/>
            <person name="Vesth T.C."/>
            <person name="Nybo J."/>
            <person name="Theobald S."/>
            <person name="Brandl J."/>
            <person name="Frisvad J.C."/>
            <person name="Nielsen K.F."/>
            <person name="Lyhne E.K."/>
            <person name="Kogle M.E."/>
            <person name="Kuo A."/>
            <person name="Riley R."/>
            <person name="Clum A."/>
            <person name="Nolan M."/>
            <person name="Lipzen A."/>
            <person name="Salamov A."/>
            <person name="Henrissat B."/>
            <person name="Wiebenga A."/>
            <person name="De vries R.P."/>
            <person name="Grigoriev I.V."/>
            <person name="Mortensen U.H."/>
            <person name="Andersen M.R."/>
            <person name="Baker S.E."/>
        </authorList>
    </citation>
    <scope>NUCLEOTIDE SEQUENCE [LARGE SCALE GENOMIC DNA]</scope>
    <source>
        <strain evidence="1 2">CBS 114.51</strain>
    </source>
</reference>
<proteinExistence type="predicted"/>
<dbReference type="EMBL" id="KZ824780">
    <property type="protein sequence ID" value="RAH84000.1"/>
    <property type="molecule type" value="Genomic_DNA"/>
</dbReference>
<dbReference type="AlphaFoldDB" id="A0A8T8X7N9"/>
<accession>A0A8T8X7N9</accession>